<feature type="transmembrane region" description="Helical" evidence="1">
    <location>
        <begin position="79"/>
        <end position="99"/>
    </location>
</feature>
<reference evidence="2" key="2">
    <citation type="journal article" date="2018" name="Sci. Data">
        <title>The draft genome sequence of cork oak.</title>
        <authorList>
            <person name="Ramos A.M."/>
            <person name="Usie A."/>
            <person name="Barbosa P."/>
            <person name="Barros P.M."/>
            <person name="Capote T."/>
            <person name="Chaves I."/>
            <person name="Simoes F."/>
            <person name="Abreu I."/>
            <person name="Carrasquinho I."/>
            <person name="Faro C."/>
            <person name="Guimaraes J.B."/>
            <person name="Mendonca D."/>
            <person name="Nobrega F."/>
            <person name="Rodrigues L."/>
            <person name="Saibo N.J.M."/>
            <person name="Varela M.C."/>
            <person name="Egas C."/>
            <person name="Matos J."/>
            <person name="Miguel C.M."/>
            <person name="Oliveira M.M."/>
            <person name="Ricardo C.P."/>
            <person name="Goncalves S."/>
        </authorList>
    </citation>
    <scope>NUCLEOTIDE SEQUENCE [LARGE SCALE GENOMIC DNA]</scope>
    <source>
        <strain evidence="2">HL8</strain>
    </source>
</reference>
<feature type="transmembrane region" description="Helical" evidence="1">
    <location>
        <begin position="169"/>
        <end position="195"/>
    </location>
</feature>
<evidence type="ECO:0000256" key="1">
    <source>
        <dbReference type="SAM" id="Phobius"/>
    </source>
</evidence>
<protein>
    <submittedName>
        <fullName evidence="2">Uncharacterized protein</fullName>
    </submittedName>
</protein>
<name>A0AAW0M7H9_QUESU</name>
<dbReference type="AlphaFoldDB" id="A0AAW0M7H9"/>
<feature type="transmembrane region" description="Helical" evidence="1">
    <location>
        <begin position="215"/>
        <end position="235"/>
    </location>
</feature>
<reference evidence="2" key="3">
    <citation type="submission" date="2023-07" db="EMBL/GenBank/DDBJ databases">
        <title>An improved reference 1 genome and first organelle genomes of Quercus suber.</title>
        <authorList>
            <consortium name="Genosuber Consortium"/>
            <person name="Usie A."/>
            <person name="Serra O."/>
            <person name="Barros P."/>
        </authorList>
    </citation>
    <scope>NUCLEOTIDE SEQUENCE</scope>
    <source>
        <strain evidence="2">HL8</strain>
        <tissue evidence="2">Leaves</tissue>
    </source>
</reference>
<keyword evidence="1" id="KW-0472">Membrane</keyword>
<comment type="caution">
    <text evidence="2">The sequence shown here is derived from an EMBL/GenBank/DDBJ whole genome shotgun (WGS) entry which is preliminary data.</text>
</comment>
<proteinExistence type="predicted"/>
<dbReference type="EMBL" id="PKMF04000014">
    <property type="protein sequence ID" value="KAK7859253.1"/>
    <property type="molecule type" value="Genomic_DNA"/>
</dbReference>
<gene>
    <name evidence="2" type="ORF">CFP56_007799</name>
</gene>
<reference evidence="2" key="1">
    <citation type="submission" date="2017-12" db="EMBL/GenBank/DDBJ databases">
        <authorList>
            <person name="Barbosa P."/>
            <person name="Usie A."/>
            <person name="Ramos A.M."/>
        </authorList>
    </citation>
    <scope>NUCLEOTIDE SEQUENCE</scope>
    <source>
        <strain evidence="2">HL8</strain>
        <tissue evidence="2">Leaves</tissue>
    </source>
</reference>
<evidence type="ECO:0000313" key="2">
    <source>
        <dbReference type="EMBL" id="KAK7859253.1"/>
    </source>
</evidence>
<accession>A0AAW0M7H9</accession>
<dbReference type="PANTHER" id="PTHR34947:SF3">
    <property type="entry name" value="TRANSMEMBRANE PROTEIN"/>
    <property type="match status" value="1"/>
</dbReference>
<keyword evidence="1" id="KW-0812">Transmembrane</keyword>
<dbReference type="PANTHER" id="PTHR34947">
    <property type="entry name" value="TRANSMEMBRANE PROTEIN"/>
    <property type="match status" value="1"/>
</dbReference>
<organism evidence="2">
    <name type="scientific">Quercus suber</name>
    <name type="common">Cork oak</name>
    <dbReference type="NCBI Taxonomy" id="58331"/>
    <lineage>
        <taxon>Eukaryota</taxon>
        <taxon>Viridiplantae</taxon>
        <taxon>Streptophyta</taxon>
        <taxon>Embryophyta</taxon>
        <taxon>Tracheophyta</taxon>
        <taxon>Spermatophyta</taxon>
        <taxon>Magnoliopsida</taxon>
        <taxon>eudicotyledons</taxon>
        <taxon>Gunneridae</taxon>
        <taxon>Pentapetalae</taxon>
        <taxon>rosids</taxon>
        <taxon>fabids</taxon>
        <taxon>Fagales</taxon>
        <taxon>Fagaceae</taxon>
        <taxon>Quercus</taxon>
    </lineage>
</organism>
<feature type="transmembrane region" description="Helical" evidence="1">
    <location>
        <begin position="33"/>
        <end position="59"/>
    </location>
</feature>
<feature type="non-terminal residue" evidence="2">
    <location>
        <position position="352"/>
    </location>
</feature>
<sequence length="352" mass="39611">MDNIPSQHPYIQAASQFSQLAQFCYYHNKAIRLLLSVSALSILFSSFSLLPFLLHSFHVHNISATLPMKLFGYTIDKNYMFLLCNGLLLFIVKNSGLVGNSHSQSGDNLYLNEEHGIKNGHRQQSVPELSENRALIMDNIPSQHPYIQAASQFSQLAQFCYYHNKAIRLLLSVSALSILFSSFSLLPFLLHSFHVHNISATLPMKLFGYTIDKNYMFLLCNGLLLFIVKNSGLVGNSHSQSGDNLYLNEEHGIKNGHRQQSVPELSENRALDLDESKIVVMEVEEEQVIANGSLSLITVVGGGENELLTMQEEEEEEEDGFGLLSTEELNKRCDDFIRKVKEEIKLGAKQLI</sequence>
<keyword evidence="1" id="KW-1133">Transmembrane helix</keyword>